<dbReference type="InterPro" id="IPR035965">
    <property type="entry name" value="PAS-like_dom_sf"/>
</dbReference>
<evidence type="ECO:0000256" key="5">
    <source>
        <dbReference type="ARBA" id="ARBA00022777"/>
    </source>
</evidence>
<evidence type="ECO:0000259" key="7">
    <source>
        <dbReference type="PROSITE" id="PS50113"/>
    </source>
</evidence>
<dbReference type="InterPro" id="IPR036097">
    <property type="entry name" value="HisK_dim/P_sf"/>
</dbReference>
<dbReference type="PROSITE" id="PS50113">
    <property type="entry name" value="PAC"/>
    <property type="match status" value="2"/>
</dbReference>
<dbReference type="Proteomes" id="UP000245206">
    <property type="component" value="Unassembled WGS sequence"/>
</dbReference>
<dbReference type="Pfam" id="PF08448">
    <property type="entry name" value="PAS_4"/>
    <property type="match status" value="1"/>
</dbReference>
<dbReference type="SMART" id="SM00091">
    <property type="entry name" value="PAS"/>
    <property type="match status" value="4"/>
</dbReference>
<evidence type="ECO:0000313" key="9">
    <source>
        <dbReference type="Proteomes" id="UP000245206"/>
    </source>
</evidence>
<evidence type="ECO:0000313" key="8">
    <source>
        <dbReference type="EMBL" id="GBF44003.1"/>
    </source>
</evidence>
<dbReference type="InterPro" id="IPR001610">
    <property type="entry name" value="PAC"/>
</dbReference>
<dbReference type="PANTHER" id="PTHR43304:SF1">
    <property type="entry name" value="PAC DOMAIN-CONTAINING PROTEIN"/>
    <property type="match status" value="1"/>
</dbReference>
<comment type="caution">
    <text evidence="8">The sequence shown here is derived from an EMBL/GenBank/DDBJ whole genome shotgun (WGS) entry which is preliminary data.</text>
</comment>
<dbReference type="CDD" id="cd00130">
    <property type="entry name" value="PAS"/>
    <property type="match status" value="4"/>
</dbReference>
<dbReference type="Gene3D" id="2.10.70.100">
    <property type="match status" value="1"/>
</dbReference>
<dbReference type="InterPro" id="IPR003661">
    <property type="entry name" value="HisK_dim/P_dom"/>
</dbReference>
<gene>
    <name evidence="8" type="ORF">LPTSP2_33060</name>
</gene>
<evidence type="ECO:0000256" key="3">
    <source>
        <dbReference type="ARBA" id="ARBA00022553"/>
    </source>
</evidence>
<feature type="domain" description="PAS" evidence="6">
    <location>
        <begin position="402"/>
        <end position="472"/>
    </location>
</feature>
<dbReference type="SMART" id="SM00086">
    <property type="entry name" value="PAC"/>
    <property type="match status" value="3"/>
</dbReference>
<dbReference type="EMBL" id="BFAZ01000009">
    <property type="protein sequence ID" value="GBF44003.1"/>
    <property type="molecule type" value="Genomic_DNA"/>
</dbReference>
<dbReference type="InterPro" id="IPR000014">
    <property type="entry name" value="PAS"/>
</dbReference>
<dbReference type="PANTHER" id="PTHR43304">
    <property type="entry name" value="PHYTOCHROME-LIKE PROTEIN CPH1"/>
    <property type="match status" value="1"/>
</dbReference>
<organism evidence="8 9">
    <name type="scientific">Leptospira ellinghausenii</name>
    <dbReference type="NCBI Taxonomy" id="1917822"/>
    <lineage>
        <taxon>Bacteria</taxon>
        <taxon>Pseudomonadati</taxon>
        <taxon>Spirochaetota</taxon>
        <taxon>Spirochaetia</taxon>
        <taxon>Leptospirales</taxon>
        <taxon>Leptospiraceae</taxon>
        <taxon>Leptospira</taxon>
    </lineage>
</organism>
<dbReference type="Gene3D" id="3.30.450.20">
    <property type="entry name" value="PAS domain"/>
    <property type="match status" value="4"/>
</dbReference>
<dbReference type="PROSITE" id="PS50112">
    <property type="entry name" value="PAS"/>
    <property type="match status" value="1"/>
</dbReference>
<reference evidence="9" key="1">
    <citation type="journal article" date="2019" name="Microbiol. Immunol.">
        <title>Molecular and phenotypic characterization of Leptospira johnsonii sp. nov., Leptospira ellinghausenii sp. nov. and Leptospira ryugenii sp. nov. isolated from soil and water in Japan.</title>
        <authorList>
            <person name="Masuzawa T."/>
            <person name="Saito M."/>
            <person name="Nakao R."/>
            <person name="Nikaido Y."/>
            <person name="Matsumoto M."/>
            <person name="Ogawa M."/>
            <person name="Yokoyama M."/>
            <person name="Hidaka Y."/>
            <person name="Tomita J."/>
            <person name="Sakakibara K."/>
            <person name="Suzuki K."/>
            <person name="Yasuda S."/>
            <person name="Sato H."/>
            <person name="Yamaguchi M."/>
            <person name="Yoshida S.I."/>
            <person name="Koizumi N."/>
            <person name="Kawamura Y."/>
        </authorList>
    </citation>
    <scope>NUCLEOTIDE SEQUENCE [LARGE SCALE GENOMIC DNA]</scope>
    <source>
        <strain evidence="9">E18</strain>
    </source>
</reference>
<dbReference type="CDD" id="cd00082">
    <property type="entry name" value="HisKA"/>
    <property type="match status" value="1"/>
</dbReference>
<keyword evidence="9" id="KW-1185">Reference proteome</keyword>
<sequence>MTSIPKDPFPEKSRKEDHYLRIFRQMETLGKLGHWEYDFINQTIHWSEGVFLILEMDPVDMPVSLELGYNSVHPDDREKAKQHMEDVIKKGIPYNFECRLVTKNGTVRYIHSQAELVRDDSGNPIQIVGIFQDITDRIESYIQLKQQELRLSSILQSEPECVKVVSPDGILIEMNPAGLNMIEADSPEDAIGKNVDALIEPSDLRYYQSIHENALKGIKSSARFRIIGMKGTHRWMESTAVPLTNQKGEIISVLSLTRDISEKVINEEKLIRIKRNQEALINGTSDLIWSIDTNFCLVAANQSFLNVLSFLLQYPAKEGDSVLVKTAGEEFYYKWKEYYERGLSGESFTSYENFISPITHEEEHREVSFNPIRNVDEKITGLACFSKDISSLMRKSKELILNEKRFRVLVENGADVIMILSPRGQGKYVSPSITKVMGYTEKEALSLNLFDVVHPDDSPKLKKRLFDVLALPLGGSLPSETFRAKHKDGSWRYVESTLTNMLSDESIGGIVDNFHDVTEKETQLEAIKTQNQKLKSIAWTQSHVVRSPLARIMGLTQLIRTGSLTKEEEDKSLGYLLNSANELDEVIWDIVRKSQEVIPPEFNSKT</sequence>
<evidence type="ECO:0000256" key="4">
    <source>
        <dbReference type="ARBA" id="ARBA00022679"/>
    </source>
</evidence>
<evidence type="ECO:0000259" key="6">
    <source>
        <dbReference type="PROSITE" id="PS50112"/>
    </source>
</evidence>
<dbReference type="Gene3D" id="1.10.287.130">
    <property type="match status" value="1"/>
</dbReference>
<comment type="catalytic activity">
    <reaction evidence="1">
        <text>ATP + protein L-histidine = ADP + protein N-phospho-L-histidine.</text>
        <dbReference type="EC" id="2.7.13.3"/>
    </reaction>
</comment>
<name>A0A2P2DH88_9LEPT</name>
<keyword evidence="4" id="KW-0808">Transferase</keyword>
<dbReference type="SUPFAM" id="SSF47384">
    <property type="entry name" value="Homodimeric domain of signal transducing histidine kinase"/>
    <property type="match status" value="1"/>
</dbReference>
<dbReference type="EC" id="2.7.13.3" evidence="2"/>
<protein>
    <recommendedName>
        <fullName evidence="2">histidine kinase</fullName>
        <ecNumber evidence="2">2.7.13.3</ecNumber>
    </recommendedName>
</protein>
<proteinExistence type="predicted"/>
<feature type="domain" description="PAC" evidence="7">
    <location>
        <begin position="220"/>
        <end position="272"/>
    </location>
</feature>
<accession>A0A2P2DH88</accession>
<dbReference type="InterPro" id="IPR052162">
    <property type="entry name" value="Sensor_kinase/Photoreceptor"/>
</dbReference>
<dbReference type="InterPro" id="IPR013656">
    <property type="entry name" value="PAS_4"/>
</dbReference>
<dbReference type="InterPro" id="IPR000700">
    <property type="entry name" value="PAS-assoc_C"/>
</dbReference>
<evidence type="ECO:0000256" key="2">
    <source>
        <dbReference type="ARBA" id="ARBA00012438"/>
    </source>
</evidence>
<dbReference type="SUPFAM" id="SSF55785">
    <property type="entry name" value="PYP-like sensor domain (PAS domain)"/>
    <property type="match status" value="4"/>
</dbReference>
<dbReference type="InterPro" id="IPR013655">
    <property type="entry name" value="PAS_fold_3"/>
</dbReference>
<dbReference type="Pfam" id="PF08447">
    <property type="entry name" value="PAS_3"/>
    <property type="match status" value="2"/>
</dbReference>
<dbReference type="GO" id="GO:0000155">
    <property type="term" value="F:phosphorelay sensor kinase activity"/>
    <property type="evidence" value="ECO:0007669"/>
    <property type="project" value="InterPro"/>
</dbReference>
<dbReference type="NCBIfam" id="TIGR00229">
    <property type="entry name" value="sensory_box"/>
    <property type="match status" value="3"/>
</dbReference>
<dbReference type="AlphaFoldDB" id="A0A2P2DH88"/>
<keyword evidence="5" id="KW-0418">Kinase</keyword>
<evidence type="ECO:0000256" key="1">
    <source>
        <dbReference type="ARBA" id="ARBA00000085"/>
    </source>
</evidence>
<keyword evidence="3" id="KW-0597">Phosphoprotein</keyword>
<feature type="domain" description="PAC" evidence="7">
    <location>
        <begin position="94"/>
        <end position="146"/>
    </location>
</feature>